<evidence type="ECO:0000256" key="1">
    <source>
        <dbReference type="SAM" id="SignalP"/>
    </source>
</evidence>
<proteinExistence type="predicted"/>
<dbReference type="InterPro" id="IPR029058">
    <property type="entry name" value="AB_hydrolase_fold"/>
</dbReference>
<dbReference type="PANTHER" id="PTHR48098">
    <property type="entry name" value="ENTEROCHELIN ESTERASE-RELATED"/>
    <property type="match status" value="1"/>
</dbReference>
<dbReference type="AlphaFoldDB" id="A0A7W7Y7Q2"/>
<protein>
    <submittedName>
        <fullName evidence="2">Enterochelin esterase family protein</fullName>
    </submittedName>
</protein>
<keyword evidence="1" id="KW-0732">Signal</keyword>
<dbReference type="SUPFAM" id="SSF53474">
    <property type="entry name" value="alpha/beta-Hydrolases"/>
    <property type="match status" value="1"/>
</dbReference>
<dbReference type="Pfam" id="PF00756">
    <property type="entry name" value="Esterase"/>
    <property type="match status" value="1"/>
</dbReference>
<dbReference type="EMBL" id="JACHIG010000001">
    <property type="protein sequence ID" value="MBB5031134.1"/>
    <property type="molecule type" value="Genomic_DNA"/>
</dbReference>
<feature type="chain" id="PRO_5031078440" evidence="1">
    <location>
        <begin position="22"/>
        <end position="291"/>
    </location>
</feature>
<reference evidence="2 3" key="1">
    <citation type="submission" date="2020-08" db="EMBL/GenBank/DDBJ databases">
        <title>Genomic Encyclopedia of Type Strains, Phase IV (KMG-IV): sequencing the most valuable type-strain genomes for metagenomic binning, comparative biology and taxonomic classification.</title>
        <authorList>
            <person name="Goeker M."/>
        </authorList>
    </citation>
    <scope>NUCLEOTIDE SEQUENCE [LARGE SCALE GENOMIC DNA]</scope>
    <source>
        <strain evidence="2 3">DSM 12252</strain>
    </source>
</reference>
<organism evidence="2 3">
    <name type="scientific">Prosthecobacter vanneervenii</name>
    <dbReference type="NCBI Taxonomy" id="48466"/>
    <lineage>
        <taxon>Bacteria</taxon>
        <taxon>Pseudomonadati</taxon>
        <taxon>Verrucomicrobiota</taxon>
        <taxon>Verrucomicrobiia</taxon>
        <taxon>Verrucomicrobiales</taxon>
        <taxon>Verrucomicrobiaceae</taxon>
        <taxon>Prosthecobacter</taxon>
    </lineage>
</organism>
<accession>A0A7W7Y7Q2</accession>
<sequence length="291" mass="32510">MKFPFLPLAAVSFLFATLAPAAPQDDQYVLGPDSQVKEDVPHGKVTQMPAWTESKIFPGTTRDWWVYVPAQYKPEQPASVMVFCDGGGFVKADGQFRVPVVFDNLIAKGEMPVTIGIFINPGVFPTKNPKEKPRSNRSFEYDSLGDQYAKFLLEEILPEVSKTYKLTSDPDQRAICGNSSGGICAFTVAWERPDAFRKVVSHIGSFTNIRGGYVYPALVRKTEKKPLKVFLQDGRNDLDNQFGNWPLSNQDMAASLKFAGYDYTFVFGEGTHSGKHGGAIFPDTMRWLWKK</sequence>
<name>A0A7W7Y7Q2_9BACT</name>
<dbReference type="Gene3D" id="3.40.50.1820">
    <property type="entry name" value="alpha/beta hydrolase"/>
    <property type="match status" value="1"/>
</dbReference>
<dbReference type="RefSeq" id="WP_184338075.1">
    <property type="nucleotide sequence ID" value="NZ_JACHIG010000001.1"/>
</dbReference>
<dbReference type="Proteomes" id="UP000590740">
    <property type="component" value="Unassembled WGS sequence"/>
</dbReference>
<comment type="caution">
    <text evidence="2">The sequence shown here is derived from an EMBL/GenBank/DDBJ whole genome shotgun (WGS) entry which is preliminary data.</text>
</comment>
<gene>
    <name evidence="2" type="ORF">HNQ65_000688</name>
</gene>
<dbReference type="InterPro" id="IPR000801">
    <property type="entry name" value="Esterase-like"/>
</dbReference>
<dbReference type="InterPro" id="IPR050583">
    <property type="entry name" value="Mycobacterial_A85_antigen"/>
</dbReference>
<keyword evidence="3" id="KW-1185">Reference proteome</keyword>
<feature type="signal peptide" evidence="1">
    <location>
        <begin position="1"/>
        <end position="21"/>
    </location>
</feature>
<dbReference type="PANTHER" id="PTHR48098:SF3">
    <property type="entry name" value="IRON(III) ENTEROBACTIN ESTERASE"/>
    <property type="match status" value="1"/>
</dbReference>
<evidence type="ECO:0000313" key="2">
    <source>
        <dbReference type="EMBL" id="MBB5031134.1"/>
    </source>
</evidence>
<evidence type="ECO:0000313" key="3">
    <source>
        <dbReference type="Proteomes" id="UP000590740"/>
    </source>
</evidence>